<reference evidence="2 3" key="1">
    <citation type="submission" date="2018-08" db="EMBL/GenBank/DDBJ databases">
        <title>A genome reference for cultivated species of the human gut microbiota.</title>
        <authorList>
            <person name="Zou Y."/>
            <person name="Xue W."/>
            <person name="Luo G."/>
        </authorList>
    </citation>
    <scope>NUCLEOTIDE SEQUENCE [LARGE SCALE GENOMIC DNA]</scope>
    <source>
        <strain evidence="2 3">AM42-38</strain>
    </source>
</reference>
<dbReference type="SMART" id="SM01126">
    <property type="entry name" value="DDE_Tnp_IS1595"/>
    <property type="match status" value="1"/>
</dbReference>
<proteinExistence type="predicted"/>
<feature type="domain" description="ISXO2-like transposase" evidence="1">
    <location>
        <begin position="132"/>
        <end position="274"/>
    </location>
</feature>
<dbReference type="EMBL" id="QSFT01000018">
    <property type="protein sequence ID" value="RHA75063.1"/>
    <property type="molecule type" value="Genomic_DNA"/>
</dbReference>
<dbReference type="InterPro" id="IPR024442">
    <property type="entry name" value="Transposase_Zn_ribbon"/>
</dbReference>
<evidence type="ECO:0000313" key="3">
    <source>
        <dbReference type="Proteomes" id="UP000283855"/>
    </source>
</evidence>
<evidence type="ECO:0000259" key="1">
    <source>
        <dbReference type="SMART" id="SM01126"/>
    </source>
</evidence>
<dbReference type="Pfam" id="PF12762">
    <property type="entry name" value="DDE_Tnp_IS1595"/>
    <property type="match status" value="1"/>
</dbReference>
<comment type="caution">
    <text evidence="2">The sequence shown here is derived from an EMBL/GenBank/DDBJ whole genome shotgun (WGS) entry which is preliminary data.</text>
</comment>
<organism evidence="2 3">
    <name type="scientific">Phocaeicola coprophilus</name>
    <dbReference type="NCBI Taxonomy" id="387090"/>
    <lineage>
        <taxon>Bacteria</taxon>
        <taxon>Pseudomonadati</taxon>
        <taxon>Bacteroidota</taxon>
        <taxon>Bacteroidia</taxon>
        <taxon>Bacteroidales</taxon>
        <taxon>Bacteroidaceae</taxon>
        <taxon>Phocaeicola</taxon>
    </lineage>
</organism>
<name>A0A413SYX6_9BACT</name>
<dbReference type="InterPro" id="IPR053164">
    <property type="entry name" value="IS1016-like_transposase"/>
</dbReference>
<dbReference type="RefSeq" id="WP_118400542.1">
    <property type="nucleotide sequence ID" value="NZ_CABJGD010000018.1"/>
</dbReference>
<dbReference type="NCBIfam" id="NF033547">
    <property type="entry name" value="transpos_IS1595"/>
    <property type="match status" value="1"/>
</dbReference>
<dbReference type="Pfam" id="PF12760">
    <property type="entry name" value="Zn_ribbon_IS1595"/>
    <property type="match status" value="1"/>
</dbReference>
<dbReference type="PANTHER" id="PTHR47163">
    <property type="entry name" value="DDE_TNP_IS1595 DOMAIN-CONTAINING PROTEIN"/>
    <property type="match status" value="1"/>
</dbReference>
<accession>A0A413SYX6</accession>
<dbReference type="AlphaFoldDB" id="A0A413SYX6"/>
<evidence type="ECO:0000313" key="2">
    <source>
        <dbReference type="EMBL" id="RHA75063.1"/>
    </source>
</evidence>
<protein>
    <submittedName>
        <fullName evidence="2">IS1595 family transposase</fullName>
    </submittedName>
</protein>
<dbReference type="InterPro" id="IPR024445">
    <property type="entry name" value="Tnp_ISXO2-like"/>
</dbReference>
<dbReference type="PANTHER" id="PTHR47163:SF2">
    <property type="entry name" value="SI:DKEY-17M8.2"/>
    <property type="match status" value="1"/>
</dbReference>
<gene>
    <name evidence="2" type="ORF">DW921_09135</name>
</gene>
<sequence>MITFHSLLHMIDTLHTEEDCRVYLENMRWNGKPICPHCGSISEHHYKLTKDGKFEGLYKCKDCRCRFTVRQGTMFEGSNLPLKKWFYAIYLFLSHKRGISSCQLARDINVTQKTAWFMLHRIRYNVKDDDANFNDMTQVDETYIGGKTKRNRGGQGRSTKQKTPVMGLLSDGLVYAKVIKNASSKVLLGVIDELVRKGSTVISDSWSGYNKVKNEYIHEVVEHSLGIYVNKDGFHTNSIEGFWSQLKRGIIGIYYLVSPKHLPKYCKEFVFRYNTRKESDSNRFNAFLQQSTERLYYGELLEKPEWQLIG</sequence>
<dbReference type="Proteomes" id="UP000283855">
    <property type="component" value="Unassembled WGS sequence"/>
</dbReference>